<dbReference type="AlphaFoldDB" id="A0A1L9RDH4"/>
<proteinExistence type="predicted"/>
<dbReference type="STRING" id="1073089.A0A1L9RDH4"/>
<keyword evidence="5" id="KW-1185">Reference proteome</keyword>
<reference evidence="5" key="1">
    <citation type="journal article" date="2017" name="Genome Biol.">
        <title>Comparative genomics reveals high biological diversity and specific adaptations in the industrially and medically important fungal genus Aspergillus.</title>
        <authorList>
            <person name="de Vries R.P."/>
            <person name="Riley R."/>
            <person name="Wiebenga A."/>
            <person name="Aguilar-Osorio G."/>
            <person name="Amillis S."/>
            <person name="Uchima C.A."/>
            <person name="Anderluh G."/>
            <person name="Asadollahi M."/>
            <person name="Askin M."/>
            <person name="Barry K."/>
            <person name="Battaglia E."/>
            <person name="Bayram O."/>
            <person name="Benocci T."/>
            <person name="Braus-Stromeyer S.A."/>
            <person name="Caldana C."/>
            <person name="Canovas D."/>
            <person name="Cerqueira G.C."/>
            <person name="Chen F."/>
            <person name="Chen W."/>
            <person name="Choi C."/>
            <person name="Clum A."/>
            <person name="Dos Santos R.A."/>
            <person name="Damasio A.R."/>
            <person name="Diallinas G."/>
            <person name="Emri T."/>
            <person name="Fekete E."/>
            <person name="Flipphi M."/>
            <person name="Freyberg S."/>
            <person name="Gallo A."/>
            <person name="Gournas C."/>
            <person name="Habgood R."/>
            <person name="Hainaut M."/>
            <person name="Harispe M.L."/>
            <person name="Henrissat B."/>
            <person name="Hilden K.S."/>
            <person name="Hope R."/>
            <person name="Hossain A."/>
            <person name="Karabika E."/>
            <person name="Karaffa L."/>
            <person name="Karanyi Z."/>
            <person name="Krasevec N."/>
            <person name="Kuo A."/>
            <person name="Kusch H."/>
            <person name="LaButti K."/>
            <person name="Lagendijk E.L."/>
            <person name="Lapidus A."/>
            <person name="Levasseur A."/>
            <person name="Lindquist E."/>
            <person name="Lipzen A."/>
            <person name="Logrieco A.F."/>
            <person name="MacCabe A."/>
            <person name="Maekelae M.R."/>
            <person name="Malavazi I."/>
            <person name="Melin P."/>
            <person name="Meyer V."/>
            <person name="Mielnichuk N."/>
            <person name="Miskei M."/>
            <person name="Molnar A.P."/>
            <person name="Mule G."/>
            <person name="Ngan C.Y."/>
            <person name="Orejas M."/>
            <person name="Orosz E."/>
            <person name="Ouedraogo J.P."/>
            <person name="Overkamp K.M."/>
            <person name="Park H.-S."/>
            <person name="Perrone G."/>
            <person name="Piumi F."/>
            <person name="Punt P.J."/>
            <person name="Ram A.F."/>
            <person name="Ramon A."/>
            <person name="Rauscher S."/>
            <person name="Record E."/>
            <person name="Riano-Pachon D.M."/>
            <person name="Robert V."/>
            <person name="Roehrig J."/>
            <person name="Ruller R."/>
            <person name="Salamov A."/>
            <person name="Salih N.S."/>
            <person name="Samson R.A."/>
            <person name="Sandor E."/>
            <person name="Sanguinetti M."/>
            <person name="Schuetze T."/>
            <person name="Sepcic K."/>
            <person name="Shelest E."/>
            <person name="Sherlock G."/>
            <person name="Sophianopoulou V."/>
            <person name="Squina F.M."/>
            <person name="Sun H."/>
            <person name="Susca A."/>
            <person name="Todd R.B."/>
            <person name="Tsang A."/>
            <person name="Unkles S.E."/>
            <person name="van de Wiele N."/>
            <person name="van Rossen-Uffink D."/>
            <person name="Oliveira J.V."/>
            <person name="Vesth T.C."/>
            <person name="Visser J."/>
            <person name="Yu J.-H."/>
            <person name="Zhou M."/>
            <person name="Andersen M.R."/>
            <person name="Archer D.B."/>
            <person name="Baker S.E."/>
            <person name="Benoit I."/>
            <person name="Brakhage A.A."/>
            <person name="Braus G.H."/>
            <person name="Fischer R."/>
            <person name="Frisvad J.C."/>
            <person name="Goldman G.H."/>
            <person name="Houbraken J."/>
            <person name="Oakley B."/>
            <person name="Pocsi I."/>
            <person name="Scazzocchio C."/>
            <person name="Seiboth B."/>
            <person name="vanKuyk P.A."/>
            <person name="Wortman J."/>
            <person name="Dyer P.S."/>
            <person name="Grigoriev I.V."/>
        </authorList>
    </citation>
    <scope>NUCLEOTIDE SEQUENCE [LARGE SCALE GENOMIC DNA]</scope>
    <source>
        <strain evidence="5">DTO 134E9</strain>
    </source>
</reference>
<gene>
    <name evidence="4" type="ORF">ASPWEDRAFT_43041</name>
</gene>
<dbReference type="RefSeq" id="XP_040686676.1">
    <property type="nucleotide sequence ID" value="XM_040835936.1"/>
</dbReference>
<dbReference type="EMBL" id="KV878214">
    <property type="protein sequence ID" value="OJJ32999.1"/>
    <property type="molecule type" value="Genomic_DNA"/>
</dbReference>
<dbReference type="VEuPathDB" id="FungiDB:ASPWEDRAFT_43041"/>
<keyword evidence="2" id="KW-0812">Transmembrane</keyword>
<feature type="transmembrane region" description="Helical" evidence="2">
    <location>
        <begin position="474"/>
        <end position="498"/>
    </location>
</feature>
<dbReference type="GeneID" id="63751784"/>
<evidence type="ECO:0000256" key="1">
    <source>
        <dbReference type="SAM" id="MobiDB-lite"/>
    </source>
</evidence>
<evidence type="ECO:0000313" key="4">
    <source>
        <dbReference type="EMBL" id="OJJ32999.1"/>
    </source>
</evidence>
<keyword evidence="2" id="KW-0472">Membrane</keyword>
<evidence type="ECO:0000256" key="2">
    <source>
        <dbReference type="SAM" id="Phobius"/>
    </source>
</evidence>
<protein>
    <recommendedName>
        <fullName evidence="6">Peptidase A1 domain-containing protein</fullName>
    </recommendedName>
</protein>
<dbReference type="InterPro" id="IPR021109">
    <property type="entry name" value="Peptidase_aspartic_dom_sf"/>
</dbReference>
<dbReference type="OrthoDB" id="4074350at2759"/>
<dbReference type="Proteomes" id="UP000184383">
    <property type="component" value="Unassembled WGS sequence"/>
</dbReference>
<evidence type="ECO:0000313" key="5">
    <source>
        <dbReference type="Proteomes" id="UP000184383"/>
    </source>
</evidence>
<feature type="signal peptide" evidence="3">
    <location>
        <begin position="1"/>
        <end position="18"/>
    </location>
</feature>
<feature type="region of interest" description="Disordered" evidence="1">
    <location>
        <begin position="521"/>
        <end position="553"/>
    </location>
</feature>
<keyword evidence="2" id="KW-1133">Transmembrane helix</keyword>
<organism evidence="4 5">
    <name type="scientific">Aspergillus wentii DTO 134E9</name>
    <dbReference type="NCBI Taxonomy" id="1073089"/>
    <lineage>
        <taxon>Eukaryota</taxon>
        <taxon>Fungi</taxon>
        <taxon>Dikarya</taxon>
        <taxon>Ascomycota</taxon>
        <taxon>Pezizomycotina</taxon>
        <taxon>Eurotiomycetes</taxon>
        <taxon>Eurotiomycetidae</taxon>
        <taxon>Eurotiales</taxon>
        <taxon>Aspergillaceae</taxon>
        <taxon>Aspergillus</taxon>
        <taxon>Aspergillus subgen. Cremei</taxon>
    </lineage>
</organism>
<name>A0A1L9RDH4_ASPWE</name>
<feature type="chain" id="PRO_5009887455" description="Peptidase A1 domain-containing protein" evidence="3">
    <location>
        <begin position="19"/>
        <end position="553"/>
    </location>
</feature>
<dbReference type="SUPFAM" id="SSF50630">
    <property type="entry name" value="Acid proteases"/>
    <property type="match status" value="1"/>
</dbReference>
<evidence type="ECO:0008006" key="6">
    <source>
        <dbReference type="Google" id="ProtNLM"/>
    </source>
</evidence>
<evidence type="ECO:0000256" key="3">
    <source>
        <dbReference type="SAM" id="SignalP"/>
    </source>
</evidence>
<keyword evidence="3" id="KW-0732">Signal</keyword>
<dbReference type="Gene3D" id="2.40.70.10">
    <property type="entry name" value="Acid Proteases"/>
    <property type="match status" value="1"/>
</dbReference>
<accession>A0A1L9RDH4</accession>
<sequence>MAAFLVFSCLLFAQHSLQQNPFPLTWSSTTYGPDGPWHAVTVQLGSDLQLVDLYPGGNYGSTVMSSSLCTNTSFGSTCYADKAGTYTRSTSHSSINGSASFWESYLWSYPGEREVQIVLDRMTIFNKNDKQYENNITLYVIDNASMTYPGNISYQPSVGFLSLGAPSETLNYPRNSQTKGWWITSRLWEDSIIPSIGYGLHLGSAATDPPVEPSLYLGGYDTNRVLGEISTQSVYSGGGSLNGGLVIQLNDVALGVEEGDSPFSFQNKTKAGLLQTNGTSLGSSPQLSINTIQPYLYLPTATCEAITAYLPVYYNTSLGLYIWNTSDPNYEIIVKSPAYLSFNFIKDSDNNKQLEIKVPFALLNLTLEAPLVDTPTRYLPLAHHDTNLVFGRAFMQAAFIGVNWGADNSSGTWFLAQAPGPNLISTPHIESMNAGTDNITGSSSSWANTWSSYWTPVTETSSSSGQSSSTKSKIGVGVGVGVGIGGALVVLGVAAFVLRRKRAARQHAVAVQSQDMLIGSQAQHPKELGAGRENIPPVEASADTQPRQRHELA</sequence>